<keyword evidence="2" id="KW-0808">Transferase</keyword>
<dbReference type="EMBL" id="PJNW01000002">
    <property type="protein sequence ID" value="PKR90567.1"/>
    <property type="molecule type" value="Genomic_DNA"/>
</dbReference>
<keyword evidence="6" id="KW-0684">Rhamnose metabolism</keyword>
<dbReference type="GO" id="GO:0005524">
    <property type="term" value="F:ATP binding"/>
    <property type="evidence" value="ECO:0007669"/>
    <property type="project" value="UniProtKB-KW"/>
</dbReference>
<dbReference type="Pfam" id="PF00370">
    <property type="entry name" value="FGGY_N"/>
    <property type="match status" value="1"/>
</dbReference>
<gene>
    <name evidence="10" type="primary">rhaB</name>
    <name evidence="10" type="ORF">CXZ10_04160</name>
</gene>
<evidence type="ECO:0000256" key="7">
    <source>
        <dbReference type="NCBIfam" id="TIGR02627"/>
    </source>
</evidence>
<dbReference type="InterPro" id="IPR013449">
    <property type="entry name" value="Rhamnulokinase"/>
</dbReference>
<dbReference type="AlphaFoldDB" id="A0A1I4QM70"/>
<evidence type="ECO:0000256" key="4">
    <source>
        <dbReference type="ARBA" id="ARBA00022777"/>
    </source>
</evidence>
<comment type="caution">
    <text evidence="10">The sequence shown here is derived from an EMBL/GenBank/DDBJ whole genome shotgun (WGS) entry which is preliminary data.</text>
</comment>
<dbReference type="GO" id="GO:0019301">
    <property type="term" value="P:rhamnose catabolic process"/>
    <property type="evidence" value="ECO:0007669"/>
    <property type="project" value="UniProtKB-UniRule"/>
</dbReference>
<evidence type="ECO:0000313" key="11">
    <source>
        <dbReference type="Proteomes" id="UP000233491"/>
    </source>
</evidence>
<evidence type="ECO:0000256" key="6">
    <source>
        <dbReference type="ARBA" id="ARBA00023308"/>
    </source>
</evidence>
<dbReference type="OrthoDB" id="9805576at2"/>
<keyword evidence="4 10" id="KW-0418">Kinase</keyword>
<dbReference type="SUPFAM" id="SSF53067">
    <property type="entry name" value="Actin-like ATPase domain"/>
    <property type="match status" value="2"/>
</dbReference>
<dbReference type="RefSeq" id="WP_101287702.1">
    <property type="nucleotide sequence ID" value="NZ_FOUQ01000001.1"/>
</dbReference>
<dbReference type="PANTHER" id="PTHR43095:SF1">
    <property type="entry name" value="AUTOINDUCER-2 KINASE"/>
    <property type="match status" value="1"/>
</dbReference>
<evidence type="ECO:0000256" key="5">
    <source>
        <dbReference type="ARBA" id="ARBA00022840"/>
    </source>
</evidence>
<dbReference type="InterPro" id="IPR018484">
    <property type="entry name" value="FGGY_N"/>
</dbReference>
<evidence type="ECO:0000259" key="8">
    <source>
        <dbReference type="Pfam" id="PF00370"/>
    </source>
</evidence>
<dbReference type="InterPro" id="IPR018485">
    <property type="entry name" value="FGGY_C"/>
</dbReference>
<sequence>MSREKGPTHVAAVDVGAGSGRVMLAAFNGERIELTEAHRFETPLGVDPATGHDCWDSEAIVREIRLGIDRADGMAPIDSVGCDTWGVDYVLLDESLRQIGLSVAYRDDRTVGLIDEVTAIMPAAEIYRRTGIHFQPYNTLYQLRATAKQHPDWLSAARHLLFTPDYLHFRLSGVIANEYSISTTSQLLSLETRDWDADLLKLAGVRPGLMKKPVEPGTVLGPMIGREGKRPVLVIAPGGHDTASAVAVAPLNGPDEAFLSSGTWSLMGLESSVPYVDERALGFNIGNEGGVCRRYRVLKNLMGLWLVQRVRKEFGEPAFGDLVAAAAAAPAWASLINPDDPRFLNPASMTAAIQALAAEHGEPVPEGLGAVARTVFDSLALDYARVKDELETLTGRPLTRIHIIGGGSKNGLLNQLTADACGIPVSAGPVETSALGNAALQMMGLGVIGSLEEARGIVRRSFGVAEIAPGAVVPPGVRDRFRLIVEATPLVH</sequence>
<feature type="domain" description="Carbohydrate kinase FGGY C-terminal" evidence="9">
    <location>
        <begin position="258"/>
        <end position="444"/>
    </location>
</feature>
<keyword evidence="5" id="KW-0067">ATP-binding</keyword>
<evidence type="ECO:0000313" key="10">
    <source>
        <dbReference type="EMBL" id="PKR90567.1"/>
    </source>
</evidence>
<accession>A0A1I4QM70</accession>
<keyword evidence="11" id="KW-1185">Reference proteome</keyword>
<dbReference type="Pfam" id="PF02782">
    <property type="entry name" value="FGGY_C"/>
    <property type="match status" value="1"/>
</dbReference>
<organism evidence="10 11">
    <name type="scientific">Pleomorphomonas diazotrophica</name>
    <dbReference type="NCBI Taxonomy" id="1166257"/>
    <lineage>
        <taxon>Bacteria</taxon>
        <taxon>Pseudomonadati</taxon>
        <taxon>Pseudomonadota</taxon>
        <taxon>Alphaproteobacteria</taxon>
        <taxon>Hyphomicrobiales</taxon>
        <taxon>Pleomorphomonadaceae</taxon>
        <taxon>Pleomorphomonas</taxon>
    </lineage>
</organism>
<proteinExistence type="inferred from homology"/>
<dbReference type="InterPro" id="IPR050406">
    <property type="entry name" value="FGGY_Carb_Kinase"/>
</dbReference>
<dbReference type="EC" id="2.7.1.5" evidence="7"/>
<dbReference type="InterPro" id="IPR043129">
    <property type="entry name" value="ATPase_NBD"/>
</dbReference>
<evidence type="ECO:0000256" key="1">
    <source>
        <dbReference type="ARBA" id="ARBA00009156"/>
    </source>
</evidence>
<reference evidence="10 11" key="1">
    <citation type="submission" date="2017-12" db="EMBL/GenBank/DDBJ databases">
        <title>Anaerobic carbon monoxide metabolism by Pleomorphomonas carboxyditropha sp. nov., a new mesophilic hydrogenogenic carboxidotroph.</title>
        <authorList>
            <person name="Esquivel-Elizondo S."/>
            <person name="Krajmalnik-Brown R."/>
        </authorList>
    </citation>
    <scope>NUCLEOTIDE SEQUENCE [LARGE SCALE GENOMIC DNA]</scope>
    <source>
        <strain evidence="10 11">R5-392</strain>
    </source>
</reference>
<evidence type="ECO:0000256" key="3">
    <source>
        <dbReference type="ARBA" id="ARBA00022741"/>
    </source>
</evidence>
<feature type="domain" description="Carbohydrate kinase FGGY N-terminal" evidence="8">
    <location>
        <begin position="12"/>
        <end position="245"/>
    </location>
</feature>
<comment type="similarity">
    <text evidence="1">Belongs to the FGGY kinase family.</text>
</comment>
<dbReference type="CDD" id="cd07771">
    <property type="entry name" value="ASKHA_NBD_FGGY_RhaB-like"/>
    <property type="match status" value="1"/>
</dbReference>
<dbReference type="Proteomes" id="UP000233491">
    <property type="component" value="Unassembled WGS sequence"/>
</dbReference>
<keyword evidence="3" id="KW-0547">Nucleotide-binding</keyword>
<dbReference type="NCBIfam" id="TIGR02627">
    <property type="entry name" value="rhamnulo_kin"/>
    <property type="match status" value="1"/>
</dbReference>
<name>A0A1I4QM70_9HYPH</name>
<dbReference type="GO" id="GO:0008993">
    <property type="term" value="F:rhamnulokinase activity"/>
    <property type="evidence" value="ECO:0007669"/>
    <property type="project" value="UniProtKB-UniRule"/>
</dbReference>
<dbReference type="Gene3D" id="3.30.420.40">
    <property type="match status" value="2"/>
</dbReference>
<evidence type="ECO:0000256" key="2">
    <source>
        <dbReference type="ARBA" id="ARBA00022679"/>
    </source>
</evidence>
<evidence type="ECO:0000259" key="9">
    <source>
        <dbReference type="Pfam" id="PF02782"/>
    </source>
</evidence>
<dbReference type="PANTHER" id="PTHR43095">
    <property type="entry name" value="SUGAR KINASE"/>
    <property type="match status" value="1"/>
</dbReference>
<protein>
    <recommendedName>
        <fullName evidence="7">Rhamnulokinase</fullName>
        <ecNumber evidence="7">2.7.1.5</ecNumber>
    </recommendedName>
</protein>